<sequence length="262" mass="29918">MVPRPSSPTSLLWAYQLKSEHEHLLNRLKDIAKSHEAYEAKLDVLEKSNEGMKGSFAQLEDMATWISAIEKESQDIKELVRKLHGERQIKLEGGIEKFADLAGQVAALHSHTKDMGIEIRRTLYAYPTIIKKIEDIEAKIQKQGKTEMLRKDDPLDAVVFTRRLDAIESHRDEDSTRTKILIDRMETLEQANKKLSTSYAQFQAQIKLLNDEAKKQQRVARGTRIARTELDLEQVSSPSSFQPSHSPRAANPSQRYRISVIS</sequence>
<evidence type="ECO:0000313" key="3">
    <source>
        <dbReference type="EMBL" id="OCL02337.1"/>
    </source>
</evidence>
<dbReference type="Proteomes" id="UP000250140">
    <property type="component" value="Unassembled WGS sequence"/>
</dbReference>
<evidence type="ECO:0000256" key="2">
    <source>
        <dbReference type="SAM" id="MobiDB-lite"/>
    </source>
</evidence>
<dbReference type="OrthoDB" id="3647228at2759"/>
<accession>A0A8E2EP56</accession>
<protein>
    <submittedName>
        <fullName evidence="3">Uncharacterized protein</fullName>
    </submittedName>
</protein>
<dbReference type="AlphaFoldDB" id="A0A8E2EP56"/>
<reference evidence="3 4" key="1">
    <citation type="journal article" date="2016" name="Nat. Commun.">
        <title>Ectomycorrhizal ecology is imprinted in the genome of the dominant symbiotic fungus Cenococcum geophilum.</title>
        <authorList>
            <consortium name="DOE Joint Genome Institute"/>
            <person name="Peter M."/>
            <person name="Kohler A."/>
            <person name="Ohm R.A."/>
            <person name="Kuo A."/>
            <person name="Krutzmann J."/>
            <person name="Morin E."/>
            <person name="Arend M."/>
            <person name="Barry K.W."/>
            <person name="Binder M."/>
            <person name="Choi C."/>
            <person name="Clum A."/>
            <person name="Copeland A."/>
            <person name="Grisel N."/>
            <person name="Haridas S."/>
            <person name="Kipfer T."/>
            <person name="LaButti K."/>
            <person name="Lindquist E."/>
            <person name="Lipzen A."/>
            <person name="Maire R."/>
            <person name="Meier B."/>
            <person name="Mihaltcheva S."/>
            <person name="Molinier V."/>
            <person name="Murat C."/>
            <person name="Poggeler S."/>
            <person name="Quandt C.A."/>
            <person name="Sperisen C."/>
            <person name="Tritt A."/>
            <person name="Tisserant E."/>
            <person name="Crous P.W."/>
            <person name="Henrissat B."/>
            <person name="Nehls U."/>
            <person name="Egli S."/>
            <person name="Spatafora J.W."/>
            <person name="Grigoriev I.V."/>
            <person name="Martin F.M."/>
        </authorList>
    </citation>
    <scope>NUCLEOTIDE SEQUENCE [LARGE SCALE GENOMIC DNA]</scope>
    <source>
        <strain evidence="3 4">CBS 207.34</strain>
    </source>
</reference>
<dbReference type="EMBL" id="KV750967">
    <property type="protein sequence ID" value="OCL02337.1"/>
    <property type="molecule type" value="Genomic_DNA"/>
</dbReference>
<feature type="compositionally biased region" description="Polar residues" evidence="2">
    <location>
        <begin position="251"/>
        <end position="262"/>
    </location>
</feature>
<organism evidence="3 4">
    <name type="scientific">Glonium stellatum</name>
    <dbReference type="NCBI Taxonomy" id="574774"/>
    <lineage>
        <taxon>Eukaryota</taxon>
        <taxon>Fungi</taxon>
        <taxon>Dikarya</taxon>
        <taxon>Ascomycota</taxon>
        <taxon>Pezizomycotina</taxon>
        <taxon>Dothideomycetes</taxon>
        <taxon>Pleosporomycetidae</taxon>
        <taxon>Gloniales</taxon>
        <taxon>Gloniaceae</taxon>
        <taxon>Glonium</taxon>
    </lineage>
</organism>
<keyword evidence="1" id="KW-0175">Coiled coil</keyword>
<feature type="compositionally biased region" description="Low complexity" evidence="2">
    <location>
        <begin position="236"/>
        <end position="247"/>
    </location>
</feature>
<feature type="coiled-coil region" evidence="1">
    <location>
        <begin position="185"/>
        <end position="219"/>
    </location>
</feature>
<gene>
    <name evidence="3" type="ORF">AOQ84DRAFT_423379</name>
</gene>
<name>A0A8E2EP56_9PEZI</name>
<feature type="region of interest" description="Disordered" evidence="2">
    <location>
        <begin position="233"/>
        <end position="262"/>
    </location>
</feature>
<evidence type="ECO:0000313" key="4">
    <source>
        <dbReference type="Proteomes" id="UP000250140"/>
    </source>
</evidence>
<keyword evidence="4" id="KW-1185">Reference proteome</keyword>
<evidence type="ECO:0000256" key="1">
    <source>
        <dbReference type="SAM" id="Coils"/>
    </source>
</evidence>
<proteinExistence type="predicted"/>